<dbReference type="Proteomes" id="UP000298493">
    <property type="component" value="Unassembled WGS sequence"/>
</dbReference>
<gene>
    <name evidence="1" type="ORF">E6O75_ATG03096</name>
</gene>
<name>A0A4Z1PJA1_9PEZI</name>
<dbReference type="EMBL" id="SNSC02000006">
    <property type="protein sequence ID" value="TID23460.1"/>
    <property type="molecule type" value="Genomic_DNA"/>
</dbReference>
<protein>
    <submittedName>
        <fullName evidence="1">Uncharacterized protein</fullName>
    </submittedName>
</protein>
<accession>A0A4Z1PJA1</accession>
<evidence type="ECO:0000313" key="2">
    <source>
        <dbReference type="Proteomes" id="UP000298493"/>
    </source>
</evidence>
<dbReference type="AlphaFoldDB" id="A0A4Z1PJA1"/>
<keyword evidence="2" id="KW-1185">Reference proteome</keyword>
<evidence type="ECO:0000313" key="1">
    <source>
        <dbReference type="EMBL" id="TID23460.1"/>
    </source>
</evidence>
<organism evidence="1 2">
    <name type="scientific">Venturia nashicola</name>
    <dbReference type="NCBI Taxonomy" id="86259"/>
    <lineage>
        <taxon>Eukaryota</taxon>
        <taxon>Fungi</taxon>
        <taxon>Dikarya</taxon>
        <taxon>Ascomycota</taxon>
        <taxon>Pezizomycotina</taxon>
        <taxon>Dothideomycetes</taxon>
        <taxon>Pleosporomycetidae</taxon>
        <taxon>Venturiales</taxon>
        <taxon>Venturiaceae</taxon>
        <taxon>Venturia</taxon>
    </lineage>
</organism>
<proteinExistence type="predicted"/>
<comment type="caution">
    <text evidence="1">The sequence shown here is derived from an EMBL/GenBank/DDBJ whole genome shotgun (WGS) entry which is preliminary data.</text>
</comment>
<sequence>MMSTNCPSAWSKLSSSECQRRNLTYRDALKPVRSRYRTKDSVFSMLDQSGIQDGKQSEVLTEGPEVQSKIYDFQLVRLCCSPKVRQHIVDAAAVVRENFQRPGQRLAPCSRIKDEQTRCSFVRQHGVCVATTAGPFRLRREK</sequence>
<reference evidence="1 2" key="1">
    <citation type="submission" date="2019-04" db="EMBL/GenBank/DDBJ databases">
        <title>High contiguity whole genome sequence and gene annotation resource for two Venturia nashicola isolates.</title>
        <authorList>
            <person name="Prokchorchik M."/>
            <person name="Won K."/>
            <person name="Lee Y."/>
            <person name="Choi E.D."/>
            <person name="Segonzac C."/>
            <person name="Sohn K.H."/>
        </authorList>
    </citation>
    <scope>NUCLEOTIDE SEQUENCE [LARGE SCALE GENOMIC DNA]</scope>
    <source>
        <strain evidence="1 2">PRI2</strain>
    </source>
</reference>